<evidence type="ECO:0000256" key="4">
    <source>
        <dbReference type="ARBA" id="ARBA00022490"/>
    </source>
</evidence>
<dbReference type="Gene3D" id="1.20.5.1160">
    <property type="entry name" value="Vasodilator-stimulated phosphoprotein"/>
    <property type="match status" value="1"/>
</dbReference>
<dbReference type="GO" id="GO:0005882">
    <property type="term" value="C:intermediate filament"/>
    <property type="evidence" value="ECO:0007669"/>
    <property type="project" value="UniProtKB-KW"/>
</dbReference>
<feature type="non-terminal residue" evidence="16">
    <location>
        <position position="212"/>
    </location>
</feature>
<dbReference type="Proteomes" id="UP000551823">
    <property type="component" value="Unassembled WGS sequence"/>
</dbReference>
<dbReference type="SMART" id="SM01391">
    <property type="entry name" value="Filament"/>
    <property type="match status" value="1"/>
</dbReference>
<evidence type="ECO:0000256" key="13">
    <source>
        <dbReference type="SAM" id="Coils"/>
    </source>
</evidence>
<reference evidence="16 17" key="1">
    <citation type="submission" date="2019-09" db="EMBL/GenBank/DDBJ databases">
        <title>Bird 10,000 Genomes (B10K) Project - Family phase.</title>
        <authorList>
            <person name="Zhang G."/>
        </authorList>
    </citation>
    <scope>NUCLEOTIDE SEQUENCE [LARGE SCALE GENOMIC DNA]</scope>
    <source>
        <strain evidence="16">B10K-DU-005-01</strain>
    </source>
</reference>
<evidence type="ECO:0000256" key="10">
    <source>
        <dbReference type="ARBA" id="ARBA00039429"/>
    </source>
</evidence>
<gene>
    <name evidence="16" type="primary">K2c8</name>
    <name evidence="16" type="ORF">NYCLEU_R05966</name>
</gene>
<dbReference type="EMBL" id="VZZU01013118">
    <property type="protein sequence ID" value="NXW52797.1"/>
    <property type="molecule type" value="Genomic_DNA"/>
</dbReference>
<feature type="coiled-coil region" evidence="13">
    <location>
        <begin position="127"/>
        <end position="161"/>
    </location>
</feature>
<evidence type="ECO:0000259" key="15">
    <source>
        <dbReference type="PROSITE" id="PS51842"/>
    </source>
</evidence>
<evidence type="ECO:0000256" key="6">
    <source>
        <dbReference type="ARBA" id="ARBA00022754"/>
    </source>
</evidence>
<dbReference type="Gene3D" id="1.20.5.500">
    <property type="entry name" value="Single helix bin"/>
    <property type="match status" value="1"/>
</dbReference>
<keyword evidence="8" id="KW-0539">Nucleus</keyword>
<dbReference type="InterPro" id="IPR032444">
    <property type="entry name" value="Keratin_2_head"/>
</dbReference>
<organism evidence="16 17">
    <name type="scientific">Nyctiprogne leucopyga</name>
    <dbReference type="NCBI Taxonomy" id="382315"/>
    <lineage>
        <taxon>Eukaryota</taxon>
        <taxon>Metazoa</taxon>
        <taxon>Chordata</taxon>
        <taxon>Craniata</taxon>
        <taxon>Vertebrata</taxon>
        <taxon>Euteleostomi</taxon>
        <taxon>Archelosauria</taxon>
        <taxon>Archosauria</taxon>
        <taxon>Dinosauria</taxon>
        <taxon>Saurischia</taxon>
        <taxon>Theropoda</taxon>
        <taxon>Coelurosauria</taxon>
        <taxon>Aves</taxon>
        <taxon>Neognathae</taxon>
        <taxon>Neoaves</taxon>
        <taxon>Strisores</taxon>
        <taxon>Caprimulgiformes</taxon>
        <taxon>Caprimulgidae</taxon>
        <taxon>Chordeilinae</taxon>
        <taxon>Nyctiprogne</taxon>
    </lineage>
</organism>
<evidence type="ECO:0000256" key="7">
    <source>
        <dbReference type="ARBA" id="ARBA00023054"/>
    </source>
</evidence>
<comment type="caution">
    <text evidence="16">The sequence shown here is derived from an EMBL/GenBank/DDBJ whole genome shotgun (WGS) entry which is preliminary data.</text>
</comment>
<dbReference type="FunFam" id="1.20.5.1160:FF:000001">
    <property type="entry name" value="Keratin type II"/>
    <property type="match status" value="1"/>
</dbReference>
<comment type="subcellular location">
    <subcellularLocation>
        <location evidence="2">Cytoplasm</location>
    </subcellularLocation>
    <subcellularLocation>
        <location evidence="1">Nucleus matrix</location>
    </subcellularLocation>
    <subcellularLocation>
        <location evidence="3">Nucleus</location>
        <location evidence="3">Nucleoplasm</location>
    </subcellularLocation>
</comment>
<feature type="non-terminal residue" evidence="16">
    <location>
        <position position="1"/>
    </location>
</feature>
<evidence type="ECO:0000256" key="12">
    <source>
        <dbReference type="ARBA" id="ARBA00042964"/>
    </source>
</evidence>
<keyword evidence="17" id="KW-1185">Reference proteome</keyword>
<dbReference type="InterPro" id="IPR039008">
    <property type="entry name" value="IF_rod_dom"/>
</dbReference>
<dbReference type="PANTHER" id="PTHR45616">
    <property type="entry name" value="GATA-TYPE DOMAIN-CONTAINING PROTEIN"/>
    <property type="match status" value="1"/>
</dbReference>
<evidence type="ECO:0000256" key="8">
    <source>
        <dbReference type="ARBA" id="ARBA00023242"/>
    </source>
</evidence>
<feature type="region of interest" description="Disordered" evidence="14">
    <location>
        <begin position="55"/>
        <end position="89"/>
    </location>
</feature>
<keyword evidence="5" id="KW-0416">Keratin</keyword>
<evidence type="ECO:0000313" key="16">
    <source>
        <dbReference type="EMBL" id="NXW52797.1"/>
    </source>
</evidence>
<keyword evidence="6" id="KW-0403">Intermediate filament</keyword>
<evidence type="ECO:0000256" key="1">
    <source>
        <dbReference type="ARBA" id="ARBA00004109"/>
    </source>
</evidence>
<accession>A0A7L4CT37</accession>
<comment type="function">
    <text evidence="9">Together with KRT19, helps to link the contractile apparatus to dystrophin at the costameres of striated muscle.</text>
</comment>
<evidence type="ECO:0000256" key="3">
    <source>
        <dbReference type="ARBA" id="ARBA00004642"/>
    </source>
</evidence>
<dbReference type="AlphaFoldDB" id="A0A7L4CT37"/>
<evidence type="ECO:0000256" key="9">
    <source>
        <dbReference type="ARBA" id="ARBA00037766"/>
    </source>
</evidence>
<dbReference type="PROSITE" id="PS51842">
    <property type="entry name" value="IF_ROD_2"/>
    <property type="match status" value="1"/>
</dbReference>
<keyword evidence="4" id="KW-0963">Cytoplasm</keyword>
<dbReference type="Pfam" id="PF16208">
    <property type="entry name" value="Keratin_2_head"/>
    <property type="match status" value="1"/>
</dbReference>
<evidence type="ECO:0000256" key="2">
    <source>
        <dbReference type="ARBA" id="ARBA00004496"/>
    </source>
</evidence>
<keyword evidence="7 13" id="KW-0175">Coiled coil</keyword>
<evidence type="ECO:0000256" key="5">
    <source>
        <dbReference type="ARBA" id="ARBA00022744"/>
    </source>
</evidence>
<dbReference type="PANTHER" id="PTHR45616:SF26">
    <property type="entry name" value="KERATIN, TYPE II CYTOSKELETAL 8"/>
    <property type="match status" value="1"/>
</dbReference>
<protein>
    <recommendedName>
        <fullName evidence="10">Keratin, type II cytoskeletal 8</fullName>
    </recommendedName>
    <alternativeName>
        <fullName evidence="12">Cytokeratin-8</fullName>
    </alternativeName>
    <alternativeName>
        <fullName evidence="11">Keratin-8</fullName>
    </alternativeName>
</protein>
<name>A0A7L4CT37_9AVES</name>
<evidence type="ECO:0000313" key="17">
    <source>
        <dbReference type="Proteomes" id="UP000551823"/>
    </source>
</evidence>
<evidence type="ECO:0000256" key="11">
    <source>
        <dbReference type="ARBA" id="ARBA00042886"/>
    </source>
</evidence>
<feature type="domain" description="IF rod" evidence="15">
    <location>
        <begin position="1"/>
        <end position="212"/>
    </location>
</feature>
<dbReference type="Pfam" id="PF00038">
    <property type="entry name" value="Filament"/>
    <property type="match status" value="1"/>
</dbReference>
<sequence length="212" mass="24101">GGITTVSVNQNLLRPLNLEIDPDLQRVRKEEKEQIKTLNDKFASFIDKVGLGWGDTPRGEGWDPPGDLLRPPEPPGDLLSPLGTLRPPQGPPETLMDLLNPSGTSYEEEINHRTEKENEFVLLKKDVDETYMNKVELESRLESLTDEINFLRQLYNEELRVLQSHISDTSVVLSMDNNRSLDLDGIISEVKAQYEEIANRSRAEAENMYQVK</sequence>
<evidence type="ECO:0000256" key="14">
    <source>
        <dbReference type="SAM" id="MobiDB-lite"/>
    </source>
</evidence>
<proteinExistence type="predicted"/>